<dbReference type="Gene3D" id="1.10.10.10">
    <property type="entry name" value="Winged helix-like DNA-binding domain superfamily/Winged helix DNA-binding domain"/>
    <property type="match status" value="1"/>
</dbReference>
<dbReference type="InterPro" id="IPR005119">
    <property type="entry name" value="LysR_subst-bd"/>
</dbReference>
<gene>
    <name evidence="6" type="ORF">EOE18_06670</name>
</gene>
<dbReference type="SUPFAM" id="SSF46785">
    <property type="entry name" value="Winged helix' DNA-binding domain"/>
    <property type="match status" value="1"/>
</dbReference>
<comment type="caution">
    <text evidence="6">The sequence shown here is derived from an EMBL/GenBank/DDBJ whole genome shotgun (WGS) entry which is preliminary data.</text>
</comment>
<name>A0A3S2UUX0_9SPHN</name>
<dbReference type="GO" id="GO:0003700">
    <property type="term" value="F:DNA-binding transcription factor activity"/>
    <property type="evidence" value="ECO:0007669"/>
    <property type="project" value="InterPro"/>
</dbReference>
<comment type="similarity">
    <text evidence="1">Belongs to the LysR transcriptional regulatory family.</text>
</comment>
<evidence type="ECO:0000313" key="7">
    <source>
        <dbReference type="Proteomes" id="UP000282837"/>
    </source>
</evidence>
<keyword evidence="4" id="KW-0804">Transcription</keyword>
<dbReference type="OrthoDB" id="8339333at2"/>
<evidence type="ECO:0000256" key="2">
    <source>
        <dbReference type="ARBA" id="ARBA00023015"/>
    </source>
</evidence>
<evidence type="ECO:0000256" key="3">
    <source>
        <dbReference type="ARBA" id="ARBA00023125"/>
    </source>
</evidence>
<organism evidence="6 7">
    <name type="scientific">Novosphingobium umbonatum</name>
    <dbReference type="NCBI Taxonomy" id="1908524"/>
    <lineage>
        <taxon>Bacteria</taxon>
        <taxon>Pseudomonadati</taxon>
        <taxon>Pseudomonadota</taxon>
        <taxon>Alphaproteobacteria</taxon>
        <taxon>Sphingomonadales</taxon>
        <taxon>Sphingomonadaceae</taxon>
        <taxon>Novosphingobium</taxon>
    </lineage>
</organism>
<accession>A0A3S2UUX0</accession>
<dbReference type="Proteomes" id="UP000282837">
    <property type="component" value="Unassembled WGS sequence"/>
</dbReference>
<dbReference type="Pfam" id="PF00126">
    <property type="entry name" value="HTH_1"/>
    <property type="match status" value="1"/>
</dbReference>
<dbReference type="AlphaFoldDB" id="A0A3S2UUX0"/>
<dbReference type="InterPro" id="IPR000847">
    <property type="entry name" value="LysR_HTH_N"/>
</dbReference>
<evidence type="ECO:0000259" key="5">
    <source>
        <dbReference type="PROSITE" id="PS50931"/>
    </source>
</evidence>
<feature type="domain" description="HTH lysR-type" evidence="5">
    <location>
        <begin position="13"/>
        <end position="70"/>
    </location>
</feature>
<evidence type="ECO:0000256" key="4">
    <source>
        <dbReference type="ARBA" id="ARBA00023163"/>
    </source>
</evidence>
<dbReference type="PROSITE" id="PS50931">
    <property type="entry name" value="HTH_LYSR"/>
    <property type="match status" value="1"/>
</dbReference>
<keyword evidence="3" id="KW-0238">DNA-binding</keyword>
<dbReference type="GO" id="GO:0003677">
    <property type="term" value="F:DNA binding"/>
    <property type="evidence" value="ECO:0007669"/>
    <property type="project" value="UniProtKB-KW"/>
</dbReference>
<dbReference type="InterPro" id="IPR050389">
    <property type="entry name" value="LysR-type_TF"/>
</dbReference>
<evidence type="ECO:0000313" key="6">
    <source>
        <dbReference type="EMBL" id="RVU05672.1"/>
    </source>
</evidence>
<evidence type="ECO:0000256" key="1">
    <source>
        <dbReference type="ARBA" id="ARBA00009437"/>
    </source>
</evidence>
<keyword evidence="2" id="KW-0805">Transcription regulation</keyword>
<keyword evidence="7" id="KW-1185">Reference proteome</keyword>
<dbReference type="Pfam" id="PF03466">
    <property type="entry name" value="LysR_substrate"/>
    <property type="match status" value="1"/>
</dbReference>
<reference evidence="6 7" key="1">
    <citation type="submission" date="2019-01" db="EMBL/GenBank/DDBJ databases">
        <authorList>
            <person name="Chen W.-M."/>
        </authorList>
    </citation>
    <scope>NUCLEOTIDE SEQUENCE [LARGE SCALE GENOMIC DNA]</scope>
    <source>
        <strain evidence="6 7">FSY-9</strain>
    </source>
</reference>
<sequence>MKKIIGLNDIARLDLNLATTFLALWEARSVSLAAQHLHLSQSAVSGALARLRAVTGDPLFVRTAKGMEPTPHAAAMAPALHDAITAMQAALSPAMAFDPLHLDRPLVLGMSDDFMLACGPALVRRLQREAPKASLLFRQCNRQTAAAMLQSREIDLAMVAGGAGASLRGMASQIIGQSSYLCLGEQELFARFPEWTLEDYVGVPHVLVSYTGRSGMVDDALRNLGRTRTVVTALTQFAALPAFLQGSGWIATLPGHAARALARISGLMTAPPPMAVETYDVILAWRRELEEDPASQWLRALVAQVWKGEAGRTS</sequence>
<dbReference type="PRINTS" id="PR00039">
    <property type="entry name" value="HTHLYSR"/>
</dbReference>
<dbReference type="PANTHER" id="PTHR30118:SF15">
    <property type="entry name" value="TRANSCRIPTIONAL REGULATORY PROTEIN"/>
    <property type="match status" value="1"/>
</dbReference>
<dbReference type="RefSeq" id="WP_127707537.1">
    <property type="nucleotide sequence ID" value="NZ_SACO01000004.1"/>
</dbReference>
<dbReference type="PANTHER" id="PTHR30118">
    <property type="entry name" value="HTH-TYPE TRANSCRIPTIONAL REGULATOR LEUO-RELATED"/>
    <property type="match status" value="1"/>
</dbReference>
<protein>
    <submittedName>
        <fullName evidence="6">LysR family transcriptional regulator</fullName>
    </submittedName>
</protein>
<proteinExistence type="inferred from homology"/>
<dbReference type="InterPro" id="IPR036390">
    <property type="entry name" value="WH_DNA-bd_sf"/>
</dbReference>
<dbReference type="SUPFAM" id="SSF53850">
    <property type="entry name" value="Periplasmic binding protein-like II"/>
    <property type="match status" value="1"/>
</dbReference>
<dbReference type="InterPro" id="IPR036388">
    <property type="entry name" value="WH-like_DNA-bd_sf"/>
</dbReference>
<dbReference type="EMBL" id="SACO01000004">
    <property type="protein sequence ID" value="RVU05672.1"/>
    <property type="molecule type" value="Genomic_DNA"/>
</dbReference>
<dbReference type="Gene3D" id="3.40.190.10">
    <property type="entry name" value="Periplasmic binding protein-like II"/>
    <property type="match status" value="2"/>
</dbReference>